<dbReference type="KEGG" id="gfm:Enr17x_34200"/>
<dbReference type="Pfam" id="PF01663">
    <property type="entry name" value="Phosphodiest"/>
    <property type="match status" value="1"/>
</dbReference>
<dbReference type="GO" id="GO:0016787">
    <property type="term" value="F:hydrolase activity"/>
    <property type="evidence" value="ECO:0007669"/>
    <property type="project" value="UniProtKB-ARBA"/>
</dbReference>
<dbReference type="InterPro" id="IPR002591">
    <property type="entry name" value="Phosphodiest/P_Trfase"/>
</dbReference>
<dbReference type="AlphaFoldDB" id="A0A518IE36"/>
<dbReference type="Proteomes" id="UP000318313">
    <property type="component" value="Chromosome"/>
</dbReference>
<keyword evidence="5" id="KW-1185">Reference proteome</keyword>
<dbReference type="InterPro" id="IPR017850">
    <property type="entry name" value="Alkaline_phosphatase_core_sf"/>
</dbReference>
<proteinExistence type="predicted"/>
<dbReference type="GO" id="GO:0046872">
    <property type="term" value="F:metal ion binding"/>
    <property type="evidence" value="ECO:0007669"/>
    <property type="project" value="InterPro"/>
</dbReference>
<keyword evidence="2" id="KW-1015">Disulfide bond</keyword>
<dbReference type="InterPro" id="IPR006124">
    <property type="entry name" value="Metalloenzyme"/>
</dbReference>
<sequence>MARQLWTPWNWFSDGKNVKMCVSKTLRGLVAIVLVVTGGVSVLSAKESAESRSQKRVLIIGMDGTRPDALAKAKTPTFDRLIKEGAFTDNANILGERYQKNDTISGPGWSSILTGVWADKHGVHDNNFKGKNYELFPHFFKRLKRERPDAKTASLVSWAPIHEFILSEADIAEVFPLPRGKNQTADLRVSADKLDINTHDGKWHHLVATRKQGQLKLYLDGRLIGSLEGVDLEFPLGGDFYYLGRDSRSGATGFNGQLDDIRLWKRALTEAEIAQAASQMSPTNRQGLLAEYLFQGELNDSAGHSKGPFPAQPLTENATVRYARHISDTELNRIDFAPTGEKTHGLRIPLNDSLRDLTRGDFTIEARFMTTDKGRNILLGNYDGKAGALNLELHEGNSVRVYFQPPDPKNAGALEREGIRDQQIAAKAAQILREEDPTALFVYFHQTDATGHAIGFSPEVPEYVKAIENIDARVNTVLKAMQSRPNYANEDWLTIVCTDHGGLKRSHSNGLKVPEIRRVFLIVHGPSAQPGPIPKQAYLVDVTGTALTHLLGKVDPKWQLDGKAVGLEPQE</sequence>
<dbReference type="Pfam" id="PF01676">
    <property type="entry name" value="Metalloenzyme"/>
    <property type="match status" value="1"/>
</dbReference>
<dbReference type="Pfam" id="PF13385">
    <property type="entry name" value="Laminin_G_3"/>
    <property type="match status" value="1"/>
</dbReference>
<dbReference type="PANTHER" id="PTHR10151">
    <property type="entry name" value="ECTONUCLEOTIDE PYROPHOSPHATASE/PHOSPHODIESTERASE"/>
    <property type="match status" value="1"/>
</dbReference>
<dbReference type="SMART" id="SM00560">
    <property type="entry name" value="LamGL"/>
    <property type="match status" value="1"/>
</dbReference>
<dbReference type="OrthoDB" id="1956004at2"/>
<name>A0A518IE36_9PLAN</name>
<dbReference type="Gene3D" id="2.60.120.200">
    <property type="match status" value="1"/>
</dbReference>
<dbReference type="PANTHER" id="PTHR10151:SF120">
    <property type="entry name" value="BIS(5'-ADENOSYL)-TRIPHOSPHATASE"/>
    <property type="match status" value="1"/>
</dbReference>
<dbReference type="SUPFAM" id="SSF49899">
    <property type="entry name" value="Concanavalin A-like lectins/glucanases"/>
    <property type="match status" value="1"/>
</dbReference>
<organism evidence="4 5">
    <name type="scientific">Gimesia fumaroli</name>
    <dbReference type="NCBI Taxonomy" id="2527976"/>
    <lineage>
        <taxon>Bacteria</taxon>
        <taxon>Pseudomonadati</taxon>
        <taxon>Planctomycetota</taxon>
        <taxon>Planctomycetia</taxon>
        <taxon>Planctomycetales</taxon>
        <taxon>Planctomycetaceae</taxon>
        <taxon>Gimesia</taxon>
    </lineage>
</organism>
<evidence type="ECO:0000256" key="1">
    <source>
        <dbReference type="ARBA" id="ARBA00022729"/>
    </source>
</evidence>
<dbReference type="InterPro" id="IPR013320">
    <property type="entry name" value="ConA-like_dom_sf"/>
</dbReference>
<feature type="domain" description="LamG-like jellyroll fold" evidence="3">
    <location>
        <begin position="149"/>
        <end position="271"/>
    </location>
</feature>
<gene>
    <name evidence="4" type="ORF">Enr17x_34200</name>
</gene>
<dbReference type="InterPro" id="IPR006558">
    <property type="entry name" value="LamG-like"/>
</dbReference>
<keyword evidence="1" id="KW-0732">Signal</keyword>
<protein>
    <submittedName>
        <fullName evidence="4">Type I phosphodiesterase / nucleotide pyrophosphatase</fullName>
    </submittedName>
</protein>
<accession>A0A518IE36</accession>
<evidence type="ECO:0000313" key="5">
    <source>
        <dbReference type="Proteomes" id="UP000318313"/>
    </source>
</evidence>
<dbReference type="Gene3D" id="3.40.720.10">
    <property type="entry name" value="Alkaline Phosphatase, subunit A"/>
    <property type="match status" value="2"/>
</dbReference>
<evidence type="ECO:0000313" key="4">
    <source>
        <dbReference type="EMBL" id="QDV51364.1"/>
    </source>
</evidence>
<dbReference type="RefSeq" id="WP_145310522.1">
    <property type="nucleotide sequence ID" value="NZ_CP037452.1"/>
</dbReference>
<dbReference type="EMBL" id="CP037452">
    <property type="protein sequence ID" value="QDV51364.1"/>
    <property type="molecule type" value="Genomic_DNA"/>
</dbReference>
<evidence type="ECO:0000259" key="3">
    <source>
        <dbReference type="SMART" id="SM00560"/>
    </source>
</evidence>
<evidence type="ECO:0000256" key="2">
    <source>
        <dbReference type="ARBA" id="ARBA00023157"/>
    </source>
</evidence>
<dbReference type="SUPFAM" id="SSF53649">
    <property type="entry name" value="Alkaline phosphatase-like"/>
    <property type="match status" value="1"/>
</dbReference>
<reference evidence="4 5" key="1">
    <citation type="submission" date="2019-03" db="EMBL/GenBank/DDBJ databases">
        <title>Deep-cultivation of Planctomycetes and their phenomic and genomic characterization uncovers novel biology.</title>
        <authorList>
            <person name="Wiegand S."/>
            <person name="Jogler M."/>
            <person name="Boedeker C."/>
            <person name="Pinto D."/>
            <person name="Vollmers J."/>
            <person name="Rivas-Marin E."/>
            <person name="Kohn T."/>
            <person name="Peeters S.H."/>
            <person name="Heuer A."/>
            <person name="Rast P."/>
            <person name="Oberbeckmann S."/>
            <person name="Bunk B."/>
            <person name="Jeske O."/>
            <person name="Meyerdierks A."/>
            <person name="Storesund J.E."/>
            <person name="Kallscheuer N."/>
            <person name="Luecker S."/>
            <person name="Lage O.M."/>
            <person name="Pohl T."/>
            <person name="Merkel B.J."/>
            <person name="Hornburger P."/>
            <person name="Mueller R.-W."/>
            <person name="Bruemmer F."/>
            <person name="Labrenz M."/>
            <person name="Spormann A.M."/>
            <person name="Op den Camp H."/>
            <person name="Overmann J."/>
            <person name="Amann R."/>
            <person name="Jetten M.S.M."/>
            <person name="Mascher T."/>
            <person name="Medema M.H."/>
            <person name="Devos D.P."/>
            <person name="Kaster A.-K."/>
            <person name="Ovreas L."/>
            <person name="Rohde M."/>
            <person name="Galperin M.Y."/>
            <person name="Jogler C."/>
        </authorList>
    </citation>
    <scope>NUCLEOTIDE SEQUENCE [LARGE SCALE GENOMIC DNA]</scope>
    <source>
        <strain evidence="4 5">Enr17</strain>
    </source>
</reference>